<gene>
    <name evidence="2" type="ORF">JHT90_07330</name>
</gene>
<evidence type="ECO:0000313" key="3">
    <source>
        <dbReference type="Proteomes" id="UP000595278"/>
    </source>
</evidence>
<dbReference type="SUPFAM" id="SSF53474">
    <property type="entry name" value="alpha/beta-Hydrolases"/>
    <property type="match status" value="1"/>
</dbReference>
<sequence>MKQSICLVTGWAVGTVPLENLAKQLTVLGYEIKLLDLPYLVDATQWLASLAKQLPEKSYWIGWSLGGQLLSQATQYYSEQCLGLITLASNTCFKAKADWPTAMEEDIFLSFQQNYMQAPKQTIKRFLQLVAQGGTDTRHLVRQLQQGLVDNSTAQANAGLELLAELDTRQALRQFKEPQYHLLAEFDALVPSNCSKALLNLLPEASVELLENTGHAFPVQLYPLVAEKVDQFIKANL</sequence>
<accession>A0A974NI64</accession>
<dbReference type="InterPro" id="IPR000073">
    <property type="entry name" value="AB_hydrolase_1"/>
</dbReference>
<reference evidence="2 3" key="1">
    <citation type="submission" date="2021-01" db="EMBL/GenBank/DDBJ databases">
        <title>Entomomonas sp. F2A isolated from a house cricket (Acheta domesticus).</title>
        <authorList>
            <person name="Spergser J."/>
            <person name="Busse H.-J."/>
        </authorList>
    </citation>
    <scope>NUCLEOTIDE SEQUENCE [LARGE SCALE GENOMIC DNA]</scope>
    <source>
        <strain evidence="2 3">F2A</strain>
    </source>
</reference>
<dbReference type="EMBL" id="CP067393">
    <property type="protein sequence ID" value="QQP87046.1"/>
    <property type="molecule type" value="Genomic_DNA"/>
</dbReference>
<dbReference type="RefSeq" id="WP_201095616.1">
    <property type="nucleotide sequence ID" value="NZ_CP067393.1"/>
</dbReference>
<dbReference type="AlphaFoldDB" id="A0A974NI64"/>
<organism evidence="2 3">
    <name type="scientific">Entomomonas asaccharolytica</name>
    <dbReference type="NCBI Taxonomy" id="2785331"/>
    <lineage>
        <taxon>Bacteria</taxon>
        <taxon>Pseudomonadati</taxon>
        <taxon>Pseudomonadota</taxon>
        <taxon>Gammaproteobacteria</taxon>
        <taxon>Pseudomonadales</taxon>
        <taxon>Pseudomonadaceae</taxon>
        <taxon>Entomomonas</taxon>
    </lineage>
</organism>
<dbReference type="KEGG" id="eaz:JHT90_07330"/>
<dbReference type="Proteomes" id="UP000595278">
    <property type="component" value="Chromosome"/>
</dbReference>
<name>A0A974NI64_9GAMM</name>
<keyword evidence="3" id="KW-1185">Reference proteome</keyword>
<protein>
    <submittedName>
        <fullName evidence="2">Transporter</fullName>
    </submittedName>
</protein>
<dbReference type="Gene3D" id="3.40.50.1820">
    <property type="entry name" value="alpha/beta hydrolase"/>
    <property type="match status" value="1"/>
</dbReference>
<proteinExistence type="predicted"/>
<feature type="domain" description="AB hydrolase-1" evidence="1">
    <location>
        <begin position="55"/>
        <end position="216"/>
    </location>
</feature>
<evidence type="ECO:0000313" key="2">
    <source>
        <dbReference type="EMBL" id="QQP87046.1"/>
    </source>
</evidence>
<dbReference type="Pfam" id="PF00561">
    <property type="entry name" value="Abhydrolase_1"/>
    <property type="match status" value="1"/>
</dbReference>
<evidence type="ECO:0000259" key="1">
    <source>
        <dbReference type="Pfam" id="PF00561"/>
    </source>
</evidence>
<dbReference type="InterPro" id="IPR029058">
    <property type="entry name" value="AB_hydrolase_fold"/>
</dbReference>